<dbReference type="PANTHER" id="PTHR31490">
    <property type="entry name" value="GLYCOSYL HYDROLASE"/>
    <property type="match status" value="1"/>
</dbReference>
<dbReference type="Proteomes" id="UP000176377">
    <property type="component" value="Unassembled WGS sequence"/>
</dbReference>
<accession>A0A1F6DA79</accession>
<keyword evidence="4" id="KW-0732">Signal</keyword>
<dbReference type="PRINTS" id="PR00134">
    <property type="entry name" value="GLHYDRLASE10"/>
</dbReference>
<sequence>MKLGLSRRGAAIALLIIAIALLSGTTAKPRADTLLAAEGWRQFAGATTTKAGLRIQSLGRSIIHQDGSLPQPNPPVNLAGPHLALSGDFKLTARMEDIHSTATIRLYGKPPIVYDQWRFETPSLSIDVSTSTVVARIWDGSSSTSVDERTYPFISSSAVALSVEYRGHVFSVSANGQELGSIPAHHIFDSNEVWFGMDAADKYGWVLSALSVEGHAAVVPPPSFEVNHDDPNALRTLAAAHPRKLRMGAAISFGALVTDLEYRKIALGEFSMLTPENGMKPQFIHPQPDVYSFTETDALVDIALTSGMLVHGHTLVYAKSSPDWMTKAPEMAREKIMLEHIATVVEHFKGRVAAWDVVNEPLSNKRAPYHDRRRGLDDTVWYEAMGEQYIDKAFRAARAADPAAKLYLNDYGLERDGERWDALIALVKRLQSRGVPIDGIGFESHVYGDGDYSDSSTLRAHMRTLAALGLKVRISEIDVTGEDGKEQINQYVLALDACLRAPNCTSYTTWGVTDAYGSTTRSDRYPLVYGTSLLWDKDFKPKPAYAALQARLRLPY</sequence>
<dbReference type="EC" id="3.2.1.8" evidence="10"/>
<keyword evidence="3" id="KW-0858">Xylan degradation</keyword>
<dbReference type="EMBL" id="MFLA01000034">
    <property type="protein sequence ID" value="OGG58295.1"/>
    <property type="molecule type" value="Genomic_DNA"/>
</dbReference>
<evidence type="ECO:0000256" key="10">
    <source>
        <dbReference type="RuleBase" id="RU361174"/>
    </source>
</evidence>
<dbReference type="SMART" id="SM00633">
    <property type="entry name" value="Glyco_10"/>
    <property type="match status" value="1"/>
</dbReference>
<dbReference type="GO" id="GO:0045493">
    <property type="term" value="P:xylan catabolic process"/>
    <property type="evidence" value="ECO:0007669"/>
    <property type="project" value="UniProtKB-KW"/>
</dbReference>
<evidence type="ECO:0000256" key="5">
    <source>
        <dbReference type="ARBA" id="ARBA00022801"/>
    </source>
</evidence>
<evidence type="ECO:0000256" key="6">
    <source>
        <dbReference type="ARBA" id="ARBA00023277"/>
    </source>
</evidence>
<name>A0A1F6DA79_9BACT</name>
<dbReference type="Pfam" id="PF00331">
    <property type="entry name" value="Glyco_hydro_10"/>
    <property type="match status" value="1"/>
</dbReference>
<comment type="similarity">
    <text evidence="2 10">Belongs to the glycosyl hydrolase 10 (cellulase F) family.</text>
</comment>
<evidence type="ECO:0000256" key="8">
    <source>
        <dbReference type="ARBA" id="ARBA00023326"/>
    </source>
</evidence>
<dbReference type="AlphaFoldDB" id="A0A1F6DA79"/>
<evidence type="ECO:0000259" key="11">
    <source>
        <dbReference type="PROSITE" id="PS51760"/>
    </source>
</evidence>
<keyword evidence="8 10" id="KW-0624">Polysaccharide degradation</keyword>
<evidence type="ECO:0000256" key="2">
    <source>
        <dbReference type="ARBA" id="ARBA00007495"/>
    </source>
</evidence>
<keyword evidence="6 10" id="KW-0119">Carbohydrate metabolism</keyword>
<dbReference type="PANTHER" id="PTHR31490:SF88">
    <property type="entry name" value="BETA-XYLANASE"/>
    <property type="match status" value="1"/>
</dbReference>
<dbReference type="InterPro" id="IPR044846">
    <property type="entry name" value="GH10"/>
</dbReference>
<evidence type="ECO:0000313" key="13">
    <source>
        <dbReference type="Proteomes" id="UP000176377"/>
    </source>
</evidence>
<feature type="domain" description="GH10" evidence="11">
    <location>
        <begin position="231"/>
        <end position="551"/>
    </location>
</feature>
<dbReference type="InterPro" id="IPR017853">
    <property type="entry name" value="GH"/>
</dbReference>
<evidence type="ECO:0000256" key="3">
    <source>
        <dbReference type="ARBA" id="ARBA00022651"/>
    </source>
</evidence>
<dbReference type="InterPro" id="IPR031158">
    <property type="entry name" value="GH10_AS"/>
</dbReference>
<feature type="active site" description="Nucleophile" evidence="9">
    <location>
        <position position="476"/>
    </location>
</feature>
<dbReference type="Gene3D" id="3.20.20.80">
    <property type="entry name" value="Glycosidases"/>
    <property type="match status" value="1"/>
</dbReference>
<reference evidence="12 13" key="1">
    <citation type="journal article" date="2016" name="Nat. Commun.">
        <title>Thousands of microbial genomes shed light on interconnected biogeochemical processes in an aquifer system.</title>
        <authorList>
            <person name="Anantharaman K."/>
            <person name="Brown C.T."/>
            <person name="Hug L.A."/>
            <person name="Sharon I."/>
            <person name="Castelle C.J."/>
            <person name="Probst A.J."/>
            <person name="Thomas B.C."/>
            <person name="Singh A."/>
            <person name="Wilkins M.J."/>
            <person name="Karaoz U."/>
            <person name="Brodie E.L."/>
            <person name="Williams K.H."/>
            <person name="Hubbard S.S."/>
            <person name="Banfield J.F."/>
        </authorList>
    </citation>
    <scope>NUCLEOTIDE SEQUENCE [LARGE SCALE GENOMIC DNA]</scope>
</reference>
<evidence type="ECO:0000256" key="7">
    <source>
        <dbReference type="ARBA" id="ARBA00023295"/>
    </source>
</evidence>
<protein>
    <recommendedName>
        <fullName evidence="10">Beta-xylanase</fullName>
        <ecNumber evidence="10">3.2.1.8</ecNumber>
    </recommendedName>
</protein>
<dbReference type="PROSITE" id="PS51760">
    <property type="entry name" value="GH10_2"/>
    <property type="match status" value="1"/>
</dbReference>
<dbReference type="PROSITE" id="PS00591">
    <property type="entry name" value="GH10_1"/>
    <property type="match status" value="1"/>
</dbReference>
<evidence type="ECO:0000256" key="4">
    <source>
        <dbReference type="ARBA" id="ARBA00022729"/>
    </source>
</evidence>
<evidence type="ECO:0000313" key="12">
    <source>
        <dbReference type="EMBL" id="OGG58295.1"/>
    </source>
</evidence>
<comment type="catalytic activity">
    <reaction evidence="1 10">
        <text>Endohydrolysis of (1-&gt;4)-beta-D-xylosidic linkages in xylans.</text>
        <dbReference type="EC" id="3.2.1.8"/>
    </reaction>
</comment>
<evidence type="ECO:0000256" key="9">
    <source>
        <dbReference type="PROSITE-ProRule" id="PRU10061"/>
    </source>
</evidence>
<comment type="caution">
    <text evidence="12">The sequence shown here is derived from an EMBL/GenBank/DDBJ whole genome shotgun (WGS) entry which is preliminary data.</text>
</comment>
<evidence type="ECO:0000256" key="1">
    <source>
        <dbReference type="ARBA" id="ARBA00000681"/>
    </source>
</evidence>
<keyword evidence="7 10" id="KW-0326">Glycosidase</keyword>
<dbReference type="GO" id="GO:0031176">
    <property type="term" value="F:endo-1,4-beta-xylanase activity"/>
    <property type="evidence" value="ECO:0007669"/>
    <property type="project" value="UniProtKB-EC"/>
</dbReference>
<gene>
    <name evidence="12" type="ORF">A2765_06380</name>
</gene>
<organism evidence="12 13">
    <name type="scientific">Candidatus Kaiserbacteria bacterium RIFCSPHIGHO2_01_FULL_56_24</name>
    <dbReference type="NCBI Taxonomy" id="1798487"/>
    <lineage>
        <taxon>Bacteria</taxon>
        <taxon>Candidatus Kaiseribacteriota</taxon>
    </lineage>
</organism>
<dbReference type="InterPro" id="IPR001000">
    <property type="entry name" value="GH10_dom"/>
</dbReference>
<proteinExistence type="inferred from homology"/>
<dbReference type="SUPFAM" id="SSF51445">
    <property type="entry name" value="(Trans)glycosidases"/>
    <property type="match status" value="1"/>
</dbReference>
<keyword evidence="5 10" id="KW-0378">Hydrolase</keyword>